<gene>
    <name evidence="2" type="ORF">Ocin01_09818</name>
</gene>
<accession>A0A1D2MVA8</accession>
<dbReference type="EMBL" id="LJIJ01000496">
    <property type="protein sequence ID" value="ODM96862.1"/>
    <property type="molecule type" value="Genomic_DNA"/>
</dbReference>
<name>A0A1D2MVA8_ORCCI</name>
<protein>
    <submittedName>
        <fullName evidence="2">Uncharacterized protein</fullName>
    </submittedName>
</protein>
<dbReference type="AlphaFoldDB" id="A0A1D2MVA8"/>
<feature type="region of interest" description="Disordered" evidence="1">
    <location>
        <begin position="1"/>
        <end position="52"/>
    </location>
</feature>
<dbReference type="Proteomes" id="UP000094527">
    <property type="component" value="Unassembled WGS sequence"/>
</dbReference>
<feature type="compositionally biased region" description="Acidic residues" evidence="1">
    <location>
        <begin position="38"/>
        <end position="47"/>
    </location>
</feature>
<sequence>MEKQNLDIRGKKRRDSVHPLVATSSHFPSSPWDVTSVDNDDPDEELSGEPWSELSGKGKLLRVF</sequence>
<evidence type="ECO:0000256" key="1">
    <source>
        <dbReference type="SAM" id="MobiDB-lite"/>
    </source>
</evidence>
<organism evidence="2 3">
    <name type="scientific">Orchesella cincta</name>
    <name type="common">Springtail</name>
    <name type="synonym">Podura cincta</name>
    <dbReference type="NCBI Taxonomy" id="48709"/>
    <lineage>
        <taxon>Eukaryota</taxon>
        <taxon>Metazoa</taxon>
        <taxon>Ecdysozoa</taxon>
        <taxon>Arthropoda</taxon>
        <taxon>Hexapoda</taxon>
        <taxon>Collembola</taxon>
        <taxon>Entomobryomorpha</taxon>
        <taxon>Entomobryoidea</taxon>
        <taxon>Orchesellidae</taxon>
        <taxon>Orchesellinae</taxon>
        <taxon>Orchesella</taxon>
    </lineage>
</organism>
<evidence type="ECO:0000313" key="2">
    <source>
        <dbReference type="EMBL" id="ODM96862.1"/>
    </source>
</evidence>
<proteinExistence type="predicted"/>
<evidence type="ECO:0000313" key="3">
    <source>
        <dbReference type="Proteomes" id="UP000094527"/>
    </source>
</evidence>
<feature type="compositionally biased region" description="Polar residues" evidence="1">
    <location>
        <begin position="22"/>
        <end position="37"/>
    </location>
</feature>
<keyword evidence="3" id="KW-1185">Reference proteome</keyword>
<comment type="caution">
    <text evidence="2">The sequence shown here is derived from an EMBL/GenBank/DDBJ whole genome shotgun (WGS) entry which is preliminary data.</text>
</comment>
<reference evidence="2 3" key="1">
    <citation type="journal article" date="2016" name="Genome Biol. Evol.">
        <title>Gene Family Evolution Reflects Adaptation to Soil Environmental Stressors in the Genome of the Collembolan Orchesella cincta.</title>
        <authorList>
            <person name="Faddeeva-Vakhrusheva A."/>
            <person name="Derks M.F."/>
            <person name="Anvar S.Y."/>
            <person name="Agamennone V."/>
            <person name="Suring W."/>
            <person name="Smit S."/>
            <person name="van Straalen N.M."/>
            <person name="Roelofs D."/>
        </authorList>
    </citation>
    <scope>NUCLEOTIDE SEQUENCE [LARGE SCALE GENOMIC DNA]</scope>
    <source>
        <tissue evidence="2">Mixed pool</tissue>
    </source>
</reference>